<reference evidence="1" key="1">
    <citation type="journal article" date="2009" name="PLoS Genet.">
        <title>Sequencing, mapping, and analysis of 27,455 maize full-length cDNAs.</title>
        <authorList>
            <person name="Soderlund C."/>
            <person name="Descour A."/>
            <person name="Kudrna D."/>
            <person name="Bomhoff M."/>
            <person name="Boyd L."/>
            <person name="Currie J."/>
            <person name="Angelova A."/>
            <person name="Collura K."/>
            <person name="Wissotski M."/>
            <person name="Ashley E."/>
            <person name="Morrow D."/>
            <person name="Fernandes J."/>
            <person name="Walbot V."/>
            <person name="Yu Y."/>
        </authorList>
    </citation>
    <scope>NUCLEOTIDE SEQUENCE</scope>
    <source>
        <strain evidence="1">B73</strain>
    </source>
</reference>
<proteinExistence type="evidence at transcript level"/>
<accession>C4J3C9</accession>
<organism evidence="1">
    <name type="scientific">Zea mays</name>
    <name type="common">Maize</name>
    <dbReference type="NCBI Taxonomy" id="4577"/>
    <lineage>
        <taxon>Eukaryota</taxon>
        <taxon>Viridiplantae</taxon>
        <taxon>Streptophyta</taxon>
        <taxon>Embryophyta</taxon>
        <taxon>Tracheophyta</taxon>
        <taxon>Spermatophyta</taxon>
        <taxon>Magnoliopsida</taxon>
        <taxon>Liliopsida</taxon>
        <taxon>Poales</taxon>
        <taxon>Poaceae</taxon>
        <taxon>PACMAD clade</taxon>
        <taxon>Panicoideae</taxon>
        <taxon>Andropogonodae</taxon>
        <taxon>Andropogoneae</taxon>
        <taxon>Tripsacinae</taxon>
        <taxon>Zea</taxon>
    </lineage>
</organism>
<dbReference type="AlphaFoldDB" id="C4J3C9"/>
<name>C4J3C9_MAIZE</name>
<evidence type="ECO:0000313" key="1">
    <source>
        <dbReference type="EMBL" id="ACR35679.1"/>
    </source>
</evidence>
<dbReference type="EMBL" id="BT085326">
    <property type="protein sequence ID" value="ACR35679.1"/>
    <property type="molecule type" value="mRNA"/>
</dbReference>
<sequence>MTASCVLEHLHAEPVQVDSHDYYRKRQRHKQTVIPVVLDGGQESILMWRKQLGHDGNVEETHEQCEPKGNERRADQLIGRKMHLWISQSCRSLMRRPGGSGHNSKP</sequence>
<reference evidence="1" key="2">
    <citation type="submission" date="2012-06" db="EMBL/GenBank/DDBJ databases">
        <authorList>
            <person name="Yu Y."/>
            <person name="Currie J."/>
            <person name="Lomeli R."/>
            <person name="Angelova A."/>
            <person name="Collura K."/>
            <person name="Wissotski M."/>
            <person name="Campos D."/>
            <person name="Kudrna D."/>
            <person name="Golser W."/>
            <person name="Ashely E."/>
            <person name="Descour A."/>
            <person name="Fernandes J."/>
            <person name="Soderlund C."/>
            <person name="Walbot V."/>
        </authorList>
    </citation>
    <scope>NUCLEOTIDE SEQUENCE</scope>
    <source>
        <strain evidence="1">B73</strain>
    </source>
</reference>
<protein>
    <submittedName>
        <fullName evidence="1">Uncharacterized protein</fullName>
    </submittedName>
</protein>